<reference evidence="2" key="1">
    <citation type="submission" date="2018-05" db="EMBL/GenBank/DDBJ databases">
        <authorList>
            <person name="Lanie J.A."/>
            <person name="Ng W.-L."/>
            <person name="Kazmierczak K.M."/>
            <person name="Andrzejewski T.M."/>
            <person name="Davidsen T.M."/>
            <person name="Wayne K.J."/>
            <person name="Tettelin H."/>
            <person name="Glass J.I."/>
            <person name="Rusch D."/>
            <person name="Podicherti R."/>
            <person name="Tsui H.-C.T."/>
            <person name="Winkler M.E."/>
        </authorList>
    </citation>
    <scope>NUCLEOTIDE SEQUENCE</scope>
</reference>
<evidence type="ECO:0000259" key="1">
    <source>
        <dbReference type="Pfam" id="PF02538"/>
    </source>
</evidence>
<dbReference type="GO" id="GO:0006749">
    <property type="term" value="P:glutathione metabolic process"/>
    <property type="evidence" value="ECO:0007669"/>
    <property type="project" value="TreeGrafter"/>
</dbReference>
<gene>
    <name evidence="2" type="ORF">METZ01_LOCUS113931</name>
</gene>
<protein>
    <recommendedName>
        <fullName evidence="1">Hydantoinase B/oxoprolinase domain-containing protein</fullName>
    </recommendedName>
</protein>
<accession>A0A381XA61</accession>
<name>A0A381XA61_9ZZZZ</name>
<dbReference type="GO" id="GO:0017168">
    <property type="term" value="F:5-oxoprolinase (ATP-hydrolyzing) activity"/>
    <property type="evidence" value="ECO:0007669"/>
    <property type="project" value="TreeGrafter"/>
</dbReference>
<proteinExistence type="predicted"/>
<dbReference type="Pfam" id="PF02538">
    <property type="entry name" value="Hydantoinase_B"/>
    <property type="match status" value="1"/>
</dbReference>
<dbReference type="InterPro" id="IPR045079">
    <property type="entry name" value="Oxoprolinase-like"/>
</dbReference>
<feature type="non-terminal residue" evidence="2">
    <location>
        <position position="520"/>
    </location>
</feature>
<dbReference type="EMBL" id="UINC01014295">
    <property type="protein sequence ID" value="SVA61077.1"/>
    <property type="molecule type" value="Genomic_DNA"/>
</dbReference>
<organism evidence="2">
    <name type="scientific">marine metagenome</name>
    <dbReference type="NCBI Taxonomy" id="408172"/>
    <lineage>
        <taxon>unclassified sequences</taxon>
        <taxon>metagenomes</taxon>
        <taxon>ecological metagenomes</taxon>
    </lineage>
</organism>
<sequence length="520" mass="57525">MDEIDNATVKSSFSTIVGESRDFACILVDSQGRSLCQSSFSPPNFCVILPRTVKKVLEEIGVDNISEGDVLVTNDPWIGTGHLPDHVIMTPIFYKRKIVAFIGTVAHLSDVGGHNGDIEAEDVFTEGIRIPPSKLYNRYSENEELFNIINKNCRVPDLVLGDLRAIYGTHILGISRFKDFLNDYNLVNIEILSNAILDLSDNHMKRKIKELKNGTYDYNLAIDGYIEKLYLKVSININDSKIYIDYSGSSKQVENVAINCVYNTTYASSIYPFKCALASNIPNNEGLFKRIDVKVPLGCVLNTKFPSPVQARAKVTNNINQLLFGALTDVFKEFSQAGSGSIWPFSFSGTTKKHGKFSTHMLPHGGRGAMSVLDGLNPIAFPHNSTVTPIEIMETKAPIMIVEKKLIPDSCGAGKYRGGLGQSIIIRNIGNETIKARLRPDKIFCAPQGLNKGQNGKVGVVKHNQKVLTKFPIFDFKPSDIIDLKLPGGGGHGDPLKRSRKLIDDDFNKGYCTKKYIIKN</sequence>
<dbReference type="GO" id="GO:0005829">
    <property type="term" value="C:cytosol"/>
    <property type="evidence" value="ECO:0007669"/>
    <property type="project" value="TreeGrafter"/>
</dbReference>
<dbReference type="AlphaFoldDB" id="A0A381XA61"/>
<feature type="domain" description="Hydantoinase B/oxoprolinase" evidence="1">
    <location>
        <begin position="2"/>
        <end position="495"/>
    </location>
</feature>
<evidence type="ECO:0000313" key="2">
    <source>
        <dbReference type="EMBL" id="SVA61077.1"/>
    </source>
</evidence>
<dbReference type="InterPro" id="IPR003692">
    <property type="entry name" value="Hydantoinase_B"/>
</dbReference>
<dbReference type="PANTHER" id="PTHR11365:SF23">
    <property type="entry name" value="HYPOTHETICAL 5-OXOPROLINASE (EUROFUNG)-RELATED"/>
    <property type="match status" value="1"/>
</dbReference>
<dbReference type="PANTHER" id="PTHR11365">
    <property type="entry name" value="5-OXOPROLINASE RELATED"/>
    <property type="match status" value="1"/>
</dbReference>